<dbReference type="AlphaFoldDB" id="A0AAN9GMR7"/>
<dbReference type="InterPro" id="IPR036283">
    <property type="entry name" value="NOB1_Zf-like_sf"/>
</dbReference>
<evidence type="ECO:0000256" key="2">
    <source>
        <dbReference type="ARBA" id="ARBA00005858"/>
    </source>
</evidence>
<dbReference type="SUPFAM" id="SSF144206">
    <property type="entry name" value="NOB1 zinc finger-like"/>
    <property type="match status" value="1"/>
</dbReference>
<evidence type="ECO:0000256" key="8">
    <source>
        <dbReference type="PIRNR" id="PIRNR037125"/>
    </source>
</evidence>
<dbReference type="EMBL" id="JBAMIC010000001">
    <property type="protein sequence ID" value="KAK7114004.1"/>
    <property type="molecule type" value="Genomic_DNA"/>
</dbReference>
<dbReference type="InterPro" id="IPR033411">
    <property type="entry name" value="Ribonuclease_PIN"/>
</dbReference>
<evidence type="ECO:0000313" key="14">
    <source>
        <dbReference type="Proteomes" id="UP001374579"/>
    </source>
</evidence>
<proteinExistence type="inferred from homology"/>
<dbReference type="InterPro" id="IPR039907">
    <property type="entry name" value="NOB1"/>
</dbReference>
<feature type="domain" description="Nin one binding (NOB1) Zn-ribbon-like" evidence="11">
    <location>
        <begin position="309"/>
        <end position="379"/>
    </location>
</feature>
<dbReference type="Pfam" id="PF08772">
    <property type="entry name" value="Zn_ribbon_NOB1"/>
    <property type="match status" value="1"/>
</dbReference>
<evidence type="ECO:0000256" key="6">
    <source>
        <dbReference type="ARBA" id="ARBA00022833"/>
    </source>
</evidence>
<dbReference type="GO" id="GO:0030490">
    <property type="term" value="P:maturation of SSU-rRNA"/>
    <property type="evidence" value="ECO:0007669"/>
    <property type="project" value="TreeGrafter"/>
</dbReference>
<dbReference type="Gene3D" id="6.20.210.10">
    <property type="entry name" value="Nin one binding (NOB1), Zn-ribbon-like"/>
    <property type="match status" value="1"/>
</dbReference>
<dbReference type="GO" id="GO:0016787">
    <property type="term" value="F:hydrolase activity"/>
    <property type="evidence" value="ECO:0007669"/>
    <property type="project" value="UniProtKB-KW"/>
</dbReference>
<comment type="subcellular location">
    <subcellularLocation>
        <location evidence="1 8">Nucleus</location>
    </subcellularLocation>
</comment>
<evidence type="ECO:0000259" key="11">
    <source>
        <dbReference type="Pfam" id="PF08772"/>
    </source>
</evidence>
<evidence type="ECO:0000256" key="7">
    <source>
        <dbReference type="ARBA" id="ARBA00023242"/>
    </source>
</evidence>
<evidence type="ECO:0000256" key="5">
    <source>
        <dbReference type="ARBA" id="ARBA00022801"/>
    </source>
</evidence>
<feature type="compositionally biased region" description="Acidic residues" evidence="10">
    <location>
        <begin position="230"/>
        <end position="252"/>
    </location>
</feature>
<dbReference type="Proteomes" id="UP001374579">
    <property type="component" value="Unassembled WGS sequence"/>
</dbReference>
<dbReference type="GO" id="GO:0005737">
    <property type="term" value="C:cytoplasm"/>
    <property type="evidence" value="ECO:0007669"/>
    <property type="project" value="UniProtKB-ARBA"/>
</dbReference>
<dbReference type="PANTHER" id="PTHR12814:SF2">
    <property type="entry name" value="RNA-BINDING PROTEIN NOB1"/>
    <property type="match status" value="1"/>
</dbReference>
<evidence type="ECO:0000256" key="10">
    <source>
        <dbReference type="SAM" id="MobiDB-lite"/>
    </source>
</evidence>
<dbReference type="GO" id="GO:0031981">
    <property type="term" value="C:nuclear lumen"/>
    <property type="evidence" value="ECO:0007669"/>
    <property type="project" value="UniProtKB-ARBA"/>
</dbReference>
<feature type="binding site" evidence="9">
    <location>
        <position position="319"/>
    </location>
    <ligand>
        <name>Zn(2+)</name>
        <dbReference type="ChEBI" id="CHEBI:29105"/>
    </ligand>
</feature>
<dbReference type="FunFam" id="3.40.50.1010:FF:000020">
    <property type="entry name" value="20S-pre-rRNA D-site endonuclease NOB1"/>
    <property type="match status" value="1"/>
</dbReference>
<feature type="compositionally biased region" description="Basic and acidic residues" evidence="10">
    <location>
        <begin position="139"/>
        <end position="155"/>
    </location>
</feature>
<feature type="region of interest" description="Disordered" evidence="10">
    <location>
        <begin position="139"/>
        <end position="256"/>
    </location>
</feature>
<evidence type="ECO:0000256" key="4">
    <source>
        <dbReference type="ARBA" id="ARBA00022723"/>
    </source>
</evidence>
<feature type="binding site" evidence="9">
    <location>
        <position position="334"/>
    </location>
    <ligand>
        <name>Zn(2+)</name>
        <dbReference type="ChEBI" id="CHEBI:29105"/>
    </ligand>
</feature>
<reference evidence="13 14" key="1">
    <citation type="submission" date="2024-02" db="EMBL/GenBank/DDBJ databases">
        <title>Chromosome-scale genome assembly of the rough periwinkle Littorina saxatilis.</title>
        <authorList>
            <person name="De Jode A."/>
            <person name="Faria R."/>
            <person name="Formenti G."/>
            <person name="Sims Y."/>
            <person name="Smith T.P."/>
            <person name="Tracey A."/>
            <person name="Wood J.M.D."/>
            <person name="Zagrodzka Z.B."/>
            <person name="Johannesson K."/>
            <person name="Butlin R.K."/>
            <person name="Leder E.H."/>
        </authorList>
    </citation>
    <scope>NUCLEOTIDE SEQUENCE [LARGE SCALE GENOMIC DNA]</scope>
    <source>
        <strain evidence="13">Snail1</strain>
        <tissue evidence="13">Muscle</tissue>
    </source>
</reference>
<dbReference type="PANTHER" id="PTHR12814">
    <property type="entry name" value="RNA-BINDING PROTEIN NOB1"/>
    <property type="match status" value="1"/>
</dbReference>
<evidence type="ECO:0000313" key="13">
    <source>
        <dbReference type="EMBL" id="KAK7114004.1"/>
    </source>
</evidence>
<feature type="binding site" evidence="9">
    <location>
        <position position="337"/>
    </location>
    <ligand>
        <name>Zn(2+)</name>
        <dbReference type="ChEBI" id="CHEBI:29105"/>
    </ligand>
</feature>
<evidence type="ECO:0000256" key="1">
    <source>
        <dbReference type="ARBA" id="ARBA00004123"/>
    </source>
</evidence>
<dbReference type="Gene3D" id="3.40.50.1010">
    <property type="entry name" value="5'-nuclease"/>
    <property type="match status" value="1"/>
</dbReference>
<dbReference type="CDD" id="cd09876">
    <property type="entry name" value="PIN_Nob1-like"/>
    <property type="match status" value="1"/>
</dbReference>
<evidence type="ECO:0000256" key="9">
    <source>
        <dbReference type="PIRSR" id="PIRSR037125-1"/>
    </source>
</evidence>
<organism evidence="13 14">
    <name type="scientific">Littorina saxatilis</name>
    <dbReference type="NCBI Taxonomy" id="31220"/>
    <lineage>
        <taxon>Eukaryota</taxon>
        <taxon>Metazoa</taxon>
        <taxon>Spiralia</taxon>
        <taxon>Lophotrochozoa</taxon>
        <taxon>Mollusca</taxon>
        <taxon>Gastropoda</taxon>
        <taxon>Caenogastropoda</taxon>
        <taxon>Littorinimorpha</taxon>
        <taxon>Littorinoidea</taxon>
        <taxon>Littorinidae</taxon>
        <taxon>Littorina</taxon>
    </lineage>
</organism>
<feature type="binding site" evidence="9">
    <location>
        <position position="322"/>
    </location>
    <ligand>
        <name>Zn(2+)</name>
        <dbReference type="ChEBI" id="CHEBI:29105"/>
    </ligand>
</feature>
<comment type="caution">
    <text evidence="13">The sequence shown here is derived from an EMBL/GenBank/DDBJ whole genome shotgun (WGS) entry which is preliminary data.</text>
</comment>
<feature type="compositionally biased region" description="Polar residues" evidence="10">
    <location>
        <begin position="211"/>
        <end position="224"/>
    </location>
</feature>
<feature type="compositionally biased region" description="Basic and acidic residues" evidence="10">
    <location>
        <begin position="165"/>
        <end position="176"/>
    </location>
</feature>
<dbReference type="Pfam" id="PF17146">
    <property type="entry name" value="PIN_6"/>
    <property type="match status" value="1"/>
</dbReference>
<keyword evidence="14" id="KW-1185">Reference proteome</keyword>
<dbReference type="InterPro" id="IPR014881">
    <property type="entry name" value="NOB1_Zn-bd"/>
</dbReference>
<comment type="function">
    <text evidence="8">May play a role in mRNA degradation.</text>
</comment>
<feature type="region of interest" description="Disordered" evidence="10">
    <location>
        <begin position="436"/>
        <end position="462"/>
    </location>
</feature>
<dbReference type="PIRSF" id="PIRSF037125">
    <property type="entry name" value="D-site_20S_pre-rRNA_nuclease"/>
    <property type="match status" value="1"/>
</dbReference>
<keyword evidence="7 8" id="KW-0539">Nucleus</keyword>
<keyword evidence="6 8" id="KW-0862">Zinc</keyword>
<sequence length="462" mass="51355">MAAVTPVKHVVVDAGGFIRNAPVREIGEEVYTVPEVVQESCDKATRQRLQVLPYTLNFKKPSAEAILAVSDFAKKTGDYRNLSLVDISVLALTYMLEKQHEGTTHIRTAPVNKAAEYIVPNKNNADKQTKIAGFYMSKTSEEQKASKSPDEKTNEDSSTSPEESAQEHENAEKQDESESQADTAIPEVQKTEDMQADTDTAVEQSGDKMETSTADAAGDNTSNDILPENLIEEGEGSEEEEEEEEDDDDDDGGWITPSNIKEVKQQMGAGCMEAAKDPVTVACLTTDFAMQNVLIQMGLNVVSVDGLLIKRAKSYVMRCYACMKITYNTLKVFCPNCGNKTLKRVAMTRDEDGQVHYYFSSRPLNTRGLKYPLPQPKGGKHANNPRLFEDQPLPQQRLSRKAKEKVDVFDPDYIAGSSPFAVNDVTSRASKIGITGKHDFRNNAYWNKRNPNEPRKRHGKKK</sequence>
<comment type="similarity">
    <text evidence="2 8">Belongs to the NOB1 family.</text>
</comment>
<name>A0AAN9GMR7_9CAEN</name>
<feature type="domain" description="Ribonuclease PIN" evidence="12">
    <location>
        <begin position="10"/>
        <end position="96"/>
    </location>
</feature>
<evidence type="ECO:0000259" key="12">
    <source>
        <dbReference type="Pfam" id="PF17146"/>
    </source>
</evidence>
<accession>A0AAN9GMR7</accession>
<dbReference type="GO" id="GO:0046872">
    <property type="term" value="F:metal ion binding"/>
    <property type="evidence" value="ECO:0007669"/>
    <property type="project" value="UniProtKB-UniRule"/>
</dbReference>
<protein>
    <recommendedName>
        <fullName evidence="8">RNA-binding protein NOB1</fullName>
    </recommendedName>
</protein>
<keyword evidence="4 8" id="KW-0479">Metal-binding</keyword>
<keyword evidence="3" id="KW-0540">Nuclease</keyword>
<gene>
    <name evidence="13" type="ORF">V1264_000139</name>
</gene>
<dbReference type="InterPro" id="IPR017117">
    <property type="entry name" value="Nob1_euk"/>
</dbReference>
<dbReference type="GO" id="GO:0004521">
    <property type="term" value="F:RNA endonuclease activity"/>
    <property type="evidence" value="ECO:0007669"/>
    <property type="project" value="UniProtKB-UniRule"/>
</dbReference>
<keyword evidence="5" id="KW-0378">Hydrolase</keyword>
<dbReference type="GO" id="GO:0030688">
    <property type="term" value="C:preribosome, small subunit precursor"/>
    <property type="evidence" value="ECO:0007669"/>
    <property type="project" value="TreeGrafter"/>
</dbReference>
<evidence type="ECO:0000256" key="3">
    <source>
        <dbReference type="ARBA" id="ARBA00022722"/>
    </source>
</evidence>